<dbReference type="OrthoDB" id="533508at2759"/>
<dbReference type="Proteomes" id="UP000299102">
    <property type="component" value="Unassembled WGS sequence"/>
</dbReference>
<organism evidence="2 3">
    <name type="scientific">Eumeta variegata</name>
    <name type="common">Bagworm moth</name>
    <name type="synonym">Eumeta japonica</name>
    <dbReference type="NCBI Taxonomy" id="151549"/>
    <lineage>
        <taxon>Eukaryota</taxon>
        <taxon>Metazoa</taxon>
        <taxon>Ecdysozoa</taxon>
        <taxon>Arthropoda</taxon>
        <taxon>Hexapoda</taxon>
        <taxon>Insecta</taxon>
        <taxon>Pterygota</taxon>
        <taxon>Neoptera</taxon>
        <taxon>Endopterygota</taxon>
        <taxon>Lepidoptera</taxon>
        <taxon>Glossata</taxon>
        <taxon>Ditrysia</taxon>
        <taxon>Tineoidea</taxon>
        <taxon>Psychidae</taxon>
        <taxon>Oiketicinae</taxon>
        <taxon>Eumeta</taxon>
    </lineage>
</organism>
<dbReference type="EMBL" id="BGZK01001140">
    <property type="protein sequence ID" value="GBP72269.1"/>
    <property type="molecule type" value="Genomic_DNA"/>
</dbReference>
<evidence type="ECO:0000256" key="1">
    <source>
        <dbReference type="SAM" id="MobiDB-lite"/>
    </source>
</evidence>
<evidence type="ECO:0000313" key="3">
    <source>
        <dbReference type="Proteomes" id="UP000299102"/>
    </source>
</evidence>
<dbReference type="AlphaFoldDB" id="A0A4C1YC79"/>
<evidence type="ECO:0000313" key="2">
    <source>
        <dbReference type="EMBL" id="GBP72269.1"/>
    </source>
</evidence>
<keyword evidence="3" id="KW-1185">Reference proteome</keyword>
<protein>
    <submittedName>
        <fullName evidence="2">Uncharacterized protein</fullName>
    </submittedName>
</protein>
<gene>
    <name evidence="2" type="ORF">EVAR_24837_1</name>
</gene>
<sequence>MVRHHTSKAAPISGSEIIVEVLGLAQWRREASATSATADGLAPEGASQTKKFCLQVIKKRPRKPDVADVHEWCSAATGLACKVVQICAHDELAAGDALRPFIGLQKQRSDVFDRNPIETVNNGRKRSASPKTSDRTSAGRAVRTDQTIIGSARFHEDIRRLSELAE</sequence>
<feature type="region of interest" description="Disordered" evidence="1">
    <location>
        <begin position="117"/>
        <end position="142"/>
    </location>
</feature>
<proteinExistence type="predicted"/>
<comment type="caution">
    <text evidence="2">The sequence shown here is derived from an EMBL/GenBank/DDBJ whole genome shotgun (WGS) entry which is preliminary data.</text>
</comment>
<name>A0A4C1YC79_EUMVA</name>
<reference evidence="2 3" key="1">
    <citation type="journal article" date="2019" name="Commun. Biol.">
        <title>The bagworm genome reveals a unique fibroin gene that provides high tensile strength.</title>
        <authorList>
            <person name="Kono N."/>
            <person name="Nakamura H."/>
            <person name="Ohtoshi R."/>
            <person name="Tomita M."/>
            <person name="Numata K."/>
            <person name="Arakawa K."/>
        </authorList>
    </citation>
    <scope>NUCLEOTIDE SEQUENCE [LARGE SCALE GENOMIC DNA]</scope>
</reference>
<accession>A0A4C1YC79</accession>